<dbReference type="EMBL" id="CP017758">
    <property type="protein sequence ID" value="AQV97457.1"/>
    <property type="molecule type" value="Genomic_DNA"/>
</dbReference>
<dbReference type="Proteomes" id="UP000189627">
    <property type="component" value="Chromosome 2"/>
</dbReference>
<evidence type="ECO:0000256" key="1">
    <source>
        <dbReference type="SAM" id="MobiDB-lite"/>
    </source>
</evidence>
<feature type="compositionally biased region" description="Basic and acidic residues" evidence="1">
    <location>
        <begin position="1"/>
        <end position="22"/>
    </location>
</feature>
<keyword evidence="2" id="KW-0456">Lyase</keyword>
<sequence>MAAIGRDDLGEDPRLAHNDGRVQPDISGQVIKAGKSTDLHPVPEWVGAR</sequence>
<dbReference type="RefSeq" id="WP_164704902.1">
    <property type="nucleotide sequence ID" value="NZ_CP017758.1"/>
</dbReference>
<evidence type="ECO:0000313" key="2">
    <source>
        <dbReference type="EMBL" id="AQV97457.1"/>
    </source>
</evidence>
<dbReference type="KEGG" id="cuh:BJN34_26700"/>
<reference evidence="3" key="1">
    <citation type="submission" date="2017-02" db="EMBL/GenBank/DDBJ databases">
        <title>Complete genome sequence of Cupriavidus necator strain NH9, a 3-chlorobenzoate degrader.</title>
        <authorList>
            <person name="Moriuchi R."/>
            <person name="Dohra H."/>
            <person name="Ogawa N."/>
        </authorList>
    </citation>
    <scope>NUCLEOTIDE SEQUENCE [LARGE SCALE GENOMIC DNA]</scope>
    <source>
        <strain evidence="3">NH9</strain>
    </source>
</reference>
<proteinExistence type="predicted"/>
<organism evidence="2 3">
    <name type="scientific">Cupriavidus necator</name>
    <name type="common">Alcaligenes eutrophus</name>
    <name type="synonym">Ralstonia eutropha</name>
    <dbReference type="NCBI Taxonomy" id="106590"/>
    <lineage>
        <taxon>Bacteria</taxon>
        <taxon>Pseudomonadati</taxon>
        <taxon>Pseudomonadota</taxon>
        <taxon>Betaproteobacteria</taxon>
        <taxon>Burkholderiales</taxon>
        <taxon>Burkholderiaceae</taxon>
        <taxon>Cupriavidus</taxon>
    </lineage>
</organism>
<feature type="region of interest" description="Disordered" evidence="1">
    <location>
        <begin position="1"/>
        <end position="49"/>
    </location>
</feature>
<dbReference type="GO" id="GO:0016829">
    <property type="term" value="F:lyase activity"/>
    <property type="evidence" value="ECO:0007669"/>
    <property type="project" value="UniProtKB-KW"/>
</dbReference>
<dbReference type="AlphaFoldDB" id="A0A1U9UYH9"/>
<evidence type="ECO:0000313" key="3">
    <source>
        <dbReference type="Proteomes" id="UP000189627"/>
    </source>
</evidence>
<gene>
    <name evidence="2" type="ORF">BJN34_26700</name>
</gene>
<name>A0A1U9UYH9_CUPNE</name>
<accession>A0A1U9UYH9</accession>
<protein>
    <submittedName>
        <fullName evidence="2">Hydroxymethylglutaryl-CoA lyase</fullName>
    </submittedName>
</protein>